<proteinExistence type="predicted"/>
<feature type="signal peptide" evidence="1">
    <location>
        <begin position="1"/>
        <end position="15"/>
    </location>
</feature>
<protein>
    <submittedName>
        <fullName evidence="3">Bacteriophage protein</fullName>
    </submittedName>
</protein>
<keyword evidence="2" id="KW-1185">Reference proteome</keyword>
<dbReference type="Proteomes" id="UP000036681">
    <property type="component" value="Unplaced"/>
</dbReference>
<sequence>MVIAVALYVIAGALAIRYIEAKATHENSTMTADDKTSAAKSLTINNAENLNPMHRTRQCVIAALQHISDLTNCDRTAINNLAVSFIDNCYNDDLRNAWNAYRSHSRRGITSFHSVTYDSIYN</sequence>
<dbReference type="AlphaFoldDB" id="A0A0M3I8T4"/>
<evidence type="ECO:0000256" key="1">
    <source>
        <dbReference type="SAM" id="SignalP"/>
    </source>
</evidence>
<evidence type="ECO:0000313" key="2">
    <source>
        <dbReference type="Proteomes" id="UP000036681"/>
    </source>
</evidence>
<keyword evidence="1" id="KW-0732">Signal</keyword>
<feature type="chain" id="PRO_5013243792" evidence="1">
    <location>
        <begin position="16"/>
        <end position="122"/>
    </location>
</feature>
<evidence type="ECO:0000313" key="3">
    <source>
        <dbReference type="WBParaSite" id="ALUE_0001379201-mRNA-1"/>
    </source>
</evidence>
<accession>A0A0M3I8T4</accession>
<reference evidence="3" key="1">
    <citation type="submission" date="2017-02" db="UniProtKB">
        <authorList>
            <consortium name="WormBaseParasite"/>
        </authorList>
    </citation>
    <scope>IDENTIFICATION</scope>
</reference>
<name>A0A0M3I8T4_ASCLU</name>
<organism evidence="2 3">
    <name type="scientific">Ascaris lumbricoides</name>
    <name type="common">Giant roundworm</name>
    <dbReference type="NCBI Taxonomy" id="6252"/>
    <lineage>
        <taxon>Eukaryota</taxon>
        <taxon>Metazoa</taxon>
        <taxon>Ecdysozoa</taxon>
        <taxon>Nematoda</taxon>
        <taxon>Chromadorea</taxon>
        <taxon>Rhabditida</taxon>
        <taxon>Spirurina</taxon>
        <taxon>Ascaridomorpha</taxon>
        <taxon>Ascaridoidea</taxon>
        <taxon>Ascarididae</taxon>
        <taxon>Ascaris</taxon>
    </lineage>
</organism>
<dbReference type="WBParaSite" id="ALUE_0001379201-mRNA-1">
    <property type="protein sequence ID" value="ALUE_0001379201-mRNA-1"/>
    <property type="gene ID" value="ALUE_0001379201"/>
</dbReference>